<feature type="region of interest" description="Disordered" evidence="1">
    <location>
        <begin position="71"/>
        <end position="124"/>
    </location>
</feature>
<reference evidence="3" key="1">
    <citation type="journal article" date="2021" name="ISME J.">
        <title>Evolutionary origin and ecological implication of a unique nif island in free-living Bradyrhizobium lineages.</title>
        <authorList>
            <person name="Tao J."/>
        </authorList>
    </citation>
    <scope>NUCLEOTIDE SEQUENCE [LARGE SCALE GENOMIC DNA]</scope>
    <source>
        <strain evidence="3">SZCCT0094</strain>
    </source>
</reference>
<evidence type="ECO:0000313" key="3">
    <source>
        <dbReference type="Proteomes" id="UP001314635"/>
    </source>
</evidence>
<dbReference type="PROSITE" id="PS51257">
    <property type="entry name" value="PROKAR_LIPOPROTEIN"/>
    <property type="match status" value="1"/>
</dbReference>
<dbReference type="NCBIfam" id="TIGR04360">
    <property type="entry name" value="other_trbK"/>
    <property type="match status" value="1"/>
</dbReference>
<dbReference type="Proteomes" id="UP001314635">
    <property type="component" value="Unassembled WGS sequence"/>
</dbReference>
<organism evidence="2 3">
    <name type="scientific">Bradyrhizobium denitrificans</name>
    <dbReference type="NCBI Taxonomy" id="2734912"/>
    <lineage>
        <taxon>Bacteria</taxon>
        <taxon>Pseudomonadati</taxon>
        <taxon>Pseudomonadota</taxon>
        <taxon>Alphaproteobacteria</taxon>
        <taxon>Hyphomicrobiales</taxon>
        <taxon>Nitrobacteraceae</taxon>
        <taxon>Bradyrhizobium</taxon>
    </lineage>
</organism>
<dbReference type="InterPro" id="IPR027587">
    <property type="entry name" value="TrbK"/>
</dbReference>
<comment type="caution">
    <text evidence="2">The sequence shown here is derived from an EMBL/GenBank/DDBJ whole genome shotgun (WGS) entry which is preliminary data.</text>
</comment>
<evidence type="ECO:0000313" key="2">
    <source>
        <dbReference type="EMBL" id="MBR1140378.1"/>
    </source>
</evidence>
<name>A0ABS5GGM5_9BRAD</name>
<gene>
    <name evidence="2" type="primary">trbK-alt</name>
    <name evidence="2" type="ORF">JQ619_31935</name>
</gene>
<dbReference type="Pfam" id="PF20084">
    <property type="entry name" value="TrbK"/>
    <property type="match status" value="1"/>
</dbReference>
<protein>
    <submittedName>
        <fullName evidence="2">Entry exclusion protein TrbK-alt</fullName>
    </submittedName>
</protein>
<accession>A0ABS5GGM5</accession>
<keyword evidence="3" id="KW-1185">Reference proteome</keyword>
<feature type="compositionally biased region" description="Pro residues" evidence="1">
    <location>
        <begin position="114"/>
        <end position="124"/>
    </location>
</feature>
<evidence type="ECO:0000256" key="1">
    <source>
        <dbReference type="SAM" id="MobiDB-lite"/>
    </source>
</evidence>
<dbReference type="EMBL" id="JAFCLK010000040">
    <property type="protein sequence ID" value="MBR1140378.1"/>
    <property type="molecule type" value="Genomic_DNA"/>
</dbReference>
<sequence>MKTKMVQRTPTFSAVVLVLLVVAACAIRLHGGGEQTNKPVSADLTFVPLLPKLTECRSVTNEENDALPECLKASNENHRQFHGQKAPATSDTRAAQAGSSLFVAPKDESRLPSDSPPIQPTDKE</sequence>
<feature type="compositionally biased region" description="Polar residues" evidence="1">
    <location>
        <begin position="87"/>
        <end position="99"/>
    </location>
</feature>
<proteinExistence type="predicted"/>
<dbReference type="RefSeq" id="WP_041750417.1">
    <property type="nucleotide sequence ID" value="NZ_JAFCLK010000040.1"/>
</dbReference>